<keyword evidence="1" id="KW-0229">DNA integration</keyword>
<dbReference type="RefSeq" id="WP_150619287.1">
    <property type="nucleotide sequence ID" value="NZ_CABPSM010000002.1"/>
</dbReference>
<dbReference type="Proteomes" id="UP000343317">
    <property type="component" value="Unassembled WGS sequence"/>
</dbReference>
<dbReference type="AlphaFoldDB" id="A0A5E4SIL9"/>
<dbReference type="GO" id="GO:0006310">
    <property type="term" value="P:DNA recombination"/>
    <property type="evidence" value="ECO:0007669"/>
    <property type="project" value="UniProtKB-KW"/>
</dbReference>
<keyword evidence="2" id="KW-0233">DNA recombination</keyword>
<dbReference type="CDD" id="cd00796">
    <property type="entry name" value="INT_Rci_Hp1_C"/>
    <property type="match status" value="1"/>
</dbReference>
<evidence type="ECO:0000256" key="2">
    <source>
        <dbReference type="ARBA" id="ARBA00023172"/>
    </source>
</evidence>
<name>A0A5E4SIL9_9BURK</name>
<gene>
    <name evidence="4" type="ORF">PHO31112_00739</name>
</gene>
<evidence type="ECO:0000259" key="3">
    <source>
        <dbReference type="PROSITE" id="PS51898"/>
    </source>
</evidence>
<dbReference type="SUPFAM" id="SSF56349">
    <property type="entry name" value="DNA breaking-rejoining enzymes"/>
    <property type="match status" value="1"/>
</dbReference>
<dbReference type="Pfam" id="PF00589">
    <property type="entry name" value="Phage_integrase"/>
    <property type="match status" value="1"/>
</dbReference>
<sequence>MPIETIAKSGKKRFRWTFERVIEGERIRKTKLLPAGVTAAEADKIAREWEAEIYAIATGARKPVVTIGECVRKHITDKQDEWKDAEARVRILEKWRAEYDDDPADDLHDWSVKFIGYLRASRDHDGDPKRPLTDASIRNILAYIRAAVKYMHKIGKIEHDNTKRMVFPAVNNERHAYPQRAEMLRIARVCKSREVRAAILIAFYSGMRRSEILRAKVTKKGFSLADTKNGTPRIVPIHRKVAVWARRVKFTISDVHFSDVWDRARIAAGLPNVRFHDLRHGAASEMINAGVDLYTVGAVLGHKSMVSTKRYSHLVTDRLSAAVDKIGKR</sequence>
<dbReference type="InterPro" id="IPR002104">
    <property type="entry name" value="Integrase_catalytic"/>
</dbReference>
<feature type="domain" description="Tyr recombinase" evidence="3">
    <location>
        <begin position="172"/>
        <end position="324"/>
    </location>
</feature>
<dbReference type="PANTHER" id="PTHR30349">
    <property type="entry name" value="PHAGE INTEGRASE-RELATED"/>
    <property type="match status" value="1"/>
</dbReference>
<evidence type="ECO:0000313" key="5">
    <source>
        <dbReference type="Proteomes" id="UP000343317"/>
    </source>
</evidence>
<dbReference type="PROSITE" id="PS51898">
    <property type="entry name" value="TYR_RECOMBINASE"/>
    <property type="match status" value="1"/>
</dbReference>
<evidence type="ECO:0000256" key="1">
    <source>
        <dbReference type="ARBA" id="ARBA00022908"/>
    </source>
</evidence>
<reference evidence="4 5" key="1">
    <citation type="submission" date="2019-08" db="EMBL/GenBank/DDBJ databases">
        <authorList>
            <person name="Peeters C."/>
        </authorList>
    </citation>
    <scope>NUCLEOTIDE SEQUENCE [LARGE SCALE GENOMIC DNA]</scope>
    <source>
        <strain evidence="4 5">LMG 31112</strain>
    </source>
</reference>
<dbReference type="InterPro" id="IPR011010">
    <property type="entry name" value="DNA_brk_join_enz"/>
</dbReference>
<keyword evidence="5" id="KW-1185">Reference proteome</keyword>
<proteinExistence type="predicted"/>
<dbReference type="GO" id="GO:0003677">
    <property type="term" value="F:DNA binding"/>
    <property type="evidence" value="ECO:0007669"/>
    <property type="project" value="InterPro"/>
</dbReference>
<dbReference type="Gene3D" id="1.10.443.10">
    <property type="entry name" value="Intergrase catalytic core"/>
    <property type="match status" value="1"/>
</dbReference>
<protein>
    <submittedName>
        <fullName evidence="4">Putative phage integrase</fullName>
    </submittedName>
</protein>
<dbReference type="EMBL" id="CABPSM010000002">
    <property type="protein sequence ID" value="VVD74078.1"/>
    <property type="molecule type" value="Genomic_DNA"/>
</dbReference>
<evidence type="ECO:0000313" key="4">
    <source>
        <dbReference type="EMBL" id="VVD74078.1"/>
    </source>
</evidence>
<accession>A0A5E4SIL9</accession>
<dbReference type="PANTHER" id="PTHR30349:SF64">
    <property type="entry name" value="PROPHAGE INTEGRASE INTD-RELATED"/>
    <property type="match status" value="1"/>
</dbReference>
<dbReference type="InterPro" id="IPR050090">
    <property type="entry name" value="Tyrosine_recombinase_XerCD"/>
</dbReference>
<organism evidence="4 5">
    <name type="scientific">Pandoraea horticolens</name>
    <dbReference type="NCBI Taxonomy" id="2508298"/>
    <lineage>
        <taxon>Bacteria</taxon>
        <taxon>Pseudomonadati</taxon>
        <taxon>Pseudomonadota</taxon>
        <taxon>Betaproteobacteria</taxon>
        <taxon>Burkholderiales</taxon>
        <taxon>Burkholderiaceae</taxon>
        <taxon>Pandoraea</taxon>
    </lineage>
</organism>
<dbReference type="GO" id="GO:0015074">
    <property type="term" value="P:DNA integration"/>
    <property type="evidence" value="ECO:0007669"/>
    <property type="project" value="UniProtKB-KW"/>
</dbReference>
<dbReference type="InterPro" id="IPR013762">
    <property type="entry name" value="Integrase-like_cat_sf"/>
</dbReference>